<dbReference type="AlphaFoldDB" id="A0A8J3IN72"/>
<evidence type="ECO:0000256" key="7">
    <source>
        <dbReference type="ARBA" id="ARBA00023295"/>
    </source>
</evidence>
<dbReference type="RefSeq" id="WP_220204162.1">
    <property type="nucleotide sequence ID" value="NZ_BNJK01000001.1"/>
</dbReference>
<feature type="binding site" evidence="10">
    <location>
        <position position="176"/>
    </location>
    <ligand>
        <name>substrate</name>
    </ligand>
</feature>
<keyword evidence="14" id="KW-1185">Reference proteome</keyword>
<evidence type="ECO:0000256" key="5">
    <source>
        <dbReference type="ARBA" id="ARBA00023001"/>
    </source>
</evidence>
<name>A0A8J3IN72_9CHLR</name>
<keyword evidence="8" id="KW-0624">Polysaccharide degradation</keyword>
<dbReference type="InterPro" id="IPR001360">
    <property type="entry name" value="Glyco_hydro_1"/>
</dbReference>
<dbReference type="PRINTS" id="PR00131">
    <property type="entry name" value="GLHYDRLASE1"/>
</dbReference>
<evidence type="ECO:0000256" key="12">
    <source>
        <dbReference type="RuleBase" id="RU361175"/>
    </source>
</evidence>
<gene>
    <name evidence="13" type="ORF">KSF_034240</name>
</gene>
<dbReference type="Gene3D" id="3.20.20.80">
    <property type="entry name" value="Glycosidases"/>
    <property type="match status" value="1"/>
</dbReference>
<dbReference type="NCBIfam" id="TIGR03356">
    <property type="entry name" value="BGL"/>
    <property type="match status" value="1"/>
</dbReference>
<protein>
    <recommendedName>
        <fullName evidence="3 12">Beta-glucosidase</fullName>
        <ecNumber evidence="3 12">3.2.1.21</ecNumber>
    </recommendedName>
</protein>
<evidence type="ECO:0000256" key="10">
    <source>
        <dbReference type="PIRSR" id="PIRSR617736-2"/>
    </source>
</evidence>
<dbReference type="PANTHER" id="PTHR10353:SF36">
    <property type="entry name" value="LP05116P"/>
    <property type="match status" value="1"/>
</dbReference>
<evidence type="ECO:0000256" key="6">
    <source>
        <dbReference type="ARBA" id="ARBA00023277"/>
    </source>
</evidence>
<dbReference type="PROSITE" id="PS00653">
    <property type="entry name" value="GLYCOSYL_HYDROL_F1_2"/>
    <property type="match status" value="1"/>
</dbReference>
<dbReference type="EMBL" id="BNJK01000001">
    <property type="protein sequence ID" value="GHO93376.1"/>
    <property type="molecule type" value="Genomic_DNA"/>
</dbReference>
<feature type="binding site" evidence="10">
    <location>
        <position position="306"/>
    </location>
    <ligand>
        <name>substrate</name>
    </ligand>
</feature>
<dbReference type="Pfam" id="PF00232">
    <property type="entry name" value="Glyco_hydro_1"/>
    <property type="match status" value="1"/>
</dbReference>
<feature type="active site" description="Nucleophile" evidence="9 11">
    <location>
        <position position="366"/>
    </location>
</feature>
<dbReference type="GO" id="GO:0005829">
    <property type="term" value="C:cytosol"/>
    <property type="evidence" value="ECO:0007669"/>
    <property type="project" value="TreeGrafter"/>
</dbReference>
<sequence length="466" mass="52333">MSTIQKTLTDVELARQFPATFLWGAATASYQIEGATREDGRSLSVWDEFAATPGKVAGGDTGDIALDHYHLMPEDVKLMKQIGLDAYRFSIAWPRILPDGRGKVNEKGLDFYDRLVDTLLAHNIRPFATLYHWDLPLTLHQQGGWLNRDTAYAFADYAEIVVKRLGDRVADWTTHNEPWCAAYLGYGIGIHAPGLKDRQSALVAGHHLLLSHGLAVPCIRAHSGATAQVGISLNFTPAYPADDSPETQRDLARYDAFSTRWFLDPLYRGSYPEHLFEALELTPPPIQPGDMEIIATPIEFLGINNYSRAVVIGQPTPPLADQCQMLSPVPGACYTDMAWEIYPQALTDLLVRLHHEYHVPALYVTENGAAFADTWNGDDCVEDAGRTDYLRRYIQAGARAIEQGAPLRGYFTWSLMDNFEWAEGYSKRFGIIYIDYPTQRRIIKDSGRWYANLISDFHAMTQQQAE</sequence>
<dbReference type="InterPro" id="IPR017853">
    <property type="entry name" value="GH"/>
</dbReference>
<reference evidence="13" key="1">
    <citation type="submission" date="2020-10" db="EMBL/GenBank/DDBJ databases">
        <title>Taxonomic study of unclassified bacteria belonging to the class Ktedonobacteria.</title>
        <authorList>
            <person name="Yabe S."/>
            <person name="Wang C.M."/>
            <person name="Zheng Y."/>
            <person name="Sakai Y."/>
            <person name="Cavaletti L."/>
            <person name="Monciardini P."/>
            <person name="Donadio S."/>
        </authorList>
    </citation>
    <scope>NUCLEOTIDE SEQUENCE</scope>
    <source>
        <strain evidence="13">ID150040</strain>
    </source>
</reference>
<feature type="binding site" evidence="10">
    <location>
        <position position="31"/>
    </location>
    <ligand>
        <name>substrate</name>
    </ligand>
</feature>
<dbReference type="SUPFAM" id="SSF51445">
    <property type="entry name" value="(Trans)glycosidases"/>
    <property type="match status" value="1"/>
</dbReference>
<dbReference type="GO" id="GO:0008422">
    <property type="term" value="F:beta-glucosidase activity"/>
    <property type="evidence" value="ECO:0007669"/>
    <property type="project" value="UniProtKB-EC"/>
</dbReference>
<feature type="active site" description="Proton donor" evidence="9">
    <location>
        <position position="177"/>
    </location>
</feature>
<dbReference type="PROSITE" id="PS00572">
    <property type="entry name" value="GLYCOSYL_HYDROL_F1_1"/>
    <property type="match status" value="1"/>
</dbReference>
<keyword evidence="6" id="KW-0119">Carbohydrate metabolism</keyword>
<dbReference type="FunFam" id="3.20.20.80:FF:000004">
    <property type="entry name" value="Beta-glucosidase 6-phospho-beta-glucosidase"/>
    <property type="match status" value="1"/>
</dbReference>
<evidence type="ECO:0000256" key="11">
    <source>
        <dbReference type="PROSITE-ProRule" id="PRU10055"/>
    </source>
</evidence>
<dbReference type="EC" id="3.2.1.21" evidence="3 12"/>
<dbReference type="InterPro" id="IPR018120">
    <property type="entry name" value="Glyco_hydro_1_AS"/>
</dbReference>
<accession>A0A8J3IN72</accession>
<evidence type="ECO:0000313" key="13">
    <source>
        <dbReference type="EMBL" id="GHO93376.1"/>
    </source>
</evidence>
<organism evidence="13 14">
    <name type="scientific">Reticulibacter mediterranei</name>
    <dbReference type="NCBI Taxonomy" id="2778369"/>
    <lineage>
        <taxon>Bacteria</taxon>
        <taxon>Bacillati</taxon>
        <taxon>Chloroflexota</taxon>
        <taxon>Ktedonobacteria</taxon>
        <taxon>Ktedonobacterales</taxon>
        <taxon>Reticulibacteraceae</taxon>
        <taxon>Reticulibacter</taxon>
    </lineage>
</organism>
<evidence type="ECO:0000256" key="4">
    <source>
        <dbReference type="ARBA" id="ARBA00022801"/>
    </source>
</evidence>
<evidence type="ECO:0000256" key="8">
    <source>
        <dbReference type="ARBA" id="ARBA00023326"/>
    </source>
</evidence>
<feature type="binding site" evidence="10">
    <location>
        <position position="413"/>
    </location>
    <ligand>
        <name>substrate</name>
    </ligand>
</feature>
<feature type="binding site" evidence="10">
    <location>
        <position position="132"/>
    </location>
    <ligand>
        <name>substrate</name>
    </ligand>
</feature>
<keyword evidence="4 12" id="KW-0378">Hydrolase</keyword>
<evidence type="ECO:0000256" key="9">
    <source>
        <dbReference type="PIRSR" id="PIRSR617736-1"/>
    </source>
</evidence>
<keyword evidence="7 12" id="KW-0326">Glycosidase</keyword>
<dbReference type="GO" id="GO:0030245">
    <property type="term" value="P:cellulose catabolic process"/>
    <property type="evidence" value="ECO:0007669"/>
    <property type="project" value="UniProtKB-KW"/>
</dbReference>
<feature type="binding site" evidence="10">
    <location>
        <begin position="420"/>
        <end position="421"/>
    </location>
    <ligand>
        <name>substrate</name>
    </ligand>
</feature>
<evidence type="ECO:0000256" key="3">
    <source>
        <dbReference type="ARBA" id="ARBA00012744"/>
    </source>
</evidence>
<dbReference type="Proteomes" id="UP000597444">
    <property type="component" value="Unassembled WGS sequence"/>
</dbReference>
<comment type="similarity">
    <text evidence="2 12">Belongs to the glycosyl hydrolase 1 family.</text>
</comment>
<dbReference type="InterPro" id="IPR017736">
    <property type="entry name" value="Glyco_hydro_1_beta-glucosidase"/>
</dbReference>
<keyword evidence="5" id="KW-0136">Cellulose degradation</keyword>
<evidence type="ECO:0000256" key="2">
    <source>
        <dbReference type="ARBA" id="ARBA00010838"/>
    </source>
</evidence>
<comment type="caution">
    <text evidence="13">The sequence shown here is derived from an EMBL/GenBank/DDBJ whole genome shotgun (WGS) entry which is preliminary data.</text>
</comment>
<dbReference type="InterPro" id="IPR033132">
    <property type="entry name" value="GH_1_N_CS"/>
</dbReference>
<proteinExistence type="inferred from homology"/>
<evidence type="ECO:0000313" key="14">
    <source>
        <dbReference type="Proteomes" id="UP000597444"/>
    </source>
</evidence>
<evidence type="ECO:0000256" key="1">
    <source>
        <dbReference type="ARBA" id="ARBA00000448"/>
    </source>
</evidence>
<comment type="catalytic activity">
    <reaction evidence="1 12">
        <text>Hydrolysis of terminal, non-reducing beta-D-glucosyl residues with release of beta-D-glucose.</text>
        <dbReference type="EC" id="3.2.1.21"/>
    </reaction>
</comment>
<dbReference type="PANTHER" id="PTHR10353">
    <property type="entry name" value="GLYCOSYL HYDROLASE"/>
    <property type="match status" value="1"/>
</dbReference>